<dbReference type="SMART" id="SM00304">
    <property type="entry name" value="HAMP"/>
    <property type="match status" value="1"/>
</dbReference>
<keyword evidence="4" id="KW-0597">Phosphoprotein</keyword>
<dbReference type="InterPro" id="IPR036890">
    <property type="entry name" value="HATPase_C_sf"/>
</dbReference>
<accession>A0A1M6GPG3</accession>
<dbReference type="Pfam" id="PF00672">
    <property type="entry name" value="HAMP"/>
    <property type="match status" value="1"/>
</dbReference>
<dbReference type="CDD" id="cd06225">
    <property type="entry name" value="HAMP"/>
    <property type="match status" value="1"/>
</dbReference>
<dbReference type="InterPro" id="IPR036097">
    <property type="entry name" value="HisK_dim/P_sf"/>
</dbReference>
<feature type="transmembrane region" description="Helical" evidence="7">
    <location>
        <begin position="9"/>
        <end position="29"/>
    </location>
</feature>
<dbReference type="InterPro" id="IPR048904">
    <property type="entry name" value="Mcp40H-20-like_sensor"/>
</dbReference>
<dbReference type="Gene3D" id="3.30.565.10">
    <property type="entry name" value="Histidine kinase-like ATPase, C-terminal domain"/>
    <property type="match status" value="1"/>
</dbReference>
<evidence type="ECO:0000259" key="8">
    <source>
        <dbReference type="PROSITE" id="PS50109"/>
    </source>
</evidence>
<feature type="domain" description="Histidine kinase" evidence="8">
    <location>
        <begin position="275"/>
        <end position="486"/>
    </location>
</feature>
<evidence type="ECO:0000256" key="5">
    <source>
        <dbReference type="ARBA" id="ARBA00022679"/>
    </source>
</evidence>
<dbReference type="Gene3D" id="1.10.287.130">
    <property type="match status" value="1"/>
</dbReference>
<dbReference type="Proteomes" id="UP000184171">
    <property type="component" value="Unassembled WGS sequence"/>
</dbReference>
<evidence type="ECO:0000313" key="10">
    <source>
        <dbReference type="EMBL" id="SHJ11875.1"/>
    </source>
</evidence>
<keyword evidence="11" id="KW-1185">Reference proteome</keyword>
<name>A0A1M6GPG3_MALRU</name>
<reference evidence="10 11" key="1">
    <citation type="submission" date="2016-11" db="EMBL/GenBank/DDBJ databases">
        <authorList>
            <person name="Jaros S."/>
            <person name="Januszkiewicz K."/>
            <person name="Wedrychowicz H."/>
        </authorList>
    </citation>
    <scope>NUCLEOTIDE SEQUENCE [LARGE SCALE GENOMIC DNA]</scope>
    <source>
        <strain evidence="10 11">DSM 5091</strain>
    </source>
</reference>
<keyword evidence="7" id="KW-1133">Transmembrane helix</keyword>
<dbReference type="PROSITE" id="PS50885">
    <property type="entry name" value="HAMP"/>
    <property type="match status" value="1"/>
</dbReference>
<dbReference type="Gene3D" id="3.30.450.290">
    <property type="match status" value="1"/>
</dbReference>
<evidence type="ECO:0000256" key="3">
    <source>
        <dbReference type="ARBA" id="ARBA00012438"/>
    </source>
</evidence>
<dbReference type="PANTHER" id="PTHR43065:SF42">
    <property type="entry name" value="TWO-COMPONENT SENSOR PPRA"/>
    <property type="match status" value="1"/>
</dbReference>
<dbReference type="SUPFAM" id="SSF47384">
    <property type="entry name" value="Homodimeric domain of signal transducing histidine kinase"/>
    <property type="match status" value="1"/>
</dbReference>
<evidence type="ECO:0000259" key="9">
    <source>
        <dbReference type="PROSITE" id="PS50885"/>
    </source>
</evidence>
<evidence type="ECO:0000256" key="4">
    <source>
        <dbReference type="ARBA" id="ARBA00022553"/>
    </source>
</evidence>
<protein>
    <recommendedName>
        <fullName evidence="3">histidine kinase</fullName>
        <ecNumber evidence="3">2.7.13.3</ecNumber>
    </recommendedName>
</protein>
<dbReference type="SMART" id="SM00388">
    <property type="entry name" value="HisKA"/>
    <property type="match status" value="1"/>
</dbReference>
<organism evidence="10 11">
    <name type="scientific">Malonomonas rubra DSM 5091</name>
    <dbReference type="NCBI Taxonomy" id="1122189"/>
    <lineage>
        <taxon>Bacteria</taxon>
        <taxon>Pseudomonadati</taxon>
        <taxon>Thermodesulfobacteriota</taxon>
        <taxon>Desulfuromonadia</taxon>
        <taxon>Desulfuromonadales</taxon>
        <taxon>Geopsychrobacteraceae</taxon>
        <taxon>Malonomonas</taxon>
    </lineage>
</organism>
<dbReference type="AlphaFoldDB" id="A0A1M6GPG3"/>
<dbReference type="SUPFAM" id="SSF55874">
    <property type="entry name" value="ATPase domain of HSP90 chaperone/DNA topoisomerase II/histidine kinase"/>
    <property type="match status" value="1"/>
</dbReference>
<evidence type="ECO:0000256" key="1">
    <source>
        <dbReference type="ARBA" id="ARBA00000085"/>
    </source>
</evidence>
<gene>
    <name evidence="10" type="ORF">SAMN02745165_01623</name>
</gene>
<dbReference type="Pfam" id="PF21563">
    <property type="entry name" value="Mcp40H-20_sensor"/>
    <property type="match status" value="1"/>
</dbReference>
<dbReference type="SUPFAM" id="SSF158472">
    <property type="entry name" value="HAMP domain-like"/>
    <property type="match status" value="1"/>
</dbReference>
<comment type="subcellular location">
    <subcellularLocation>
        <location evidence="2">Membrane</location>
    </subcellularLocation>
</comment>
<dbReference type="Pfam" id="PF00512">
    <property type="entry name" value="HisKA"/>
    <property type="match status" value="1"/>
</dbReference>
<dbReference type="PANTHER" id="PTHR43065">
    <property type="entry name" value="SENSOR HISTIDINE KINASE"/>
    <property type="match status" value="1"/>
</dbReference>
<feature type="transmembrane region" description="Helical" evidence="7">
    <location>
        <begin position="177"/>
        <end position="200"/>
    </location>
</feature>
<keyword evidence="7" id="KW-0812">Transmembrane</keyword>
<dbReference type="InterPro" id="IPR003660">
    <property type="entry name" value="HAMP_dom"/>
</dbReference>
<dbReference type="GO" id="GO:0016020">
    <property type="term" value="C:membrane"/>
    <property type="evidence" value="ECO:0007669"/>
    <property type="project" value="UniProtKB-SubCell"/>
</dbReference>
<dbReference type="InterPro" id="IPR003594">
    <property type="entry name" value="HATPase_dom"/>
</dbReference>
<dbReference type="InterPro" id="IPR005467">
    <property type="entry name" value="His_kinase_dom"/>
</dbReference>
<dbReference type="EMBL" id="FQZT01000004">
    <property type="protein sequence ID" value="SHJ11875.1"/>
    <property type="molecule type" value="Genomic_DNA"/>
</dbReference>
<keyword evidence="7" id="KW-0472">Membrane</keyword>
<dbReference type="GO" id="GO:0000155">
    <property type="term" value="F:phosphorelay sensor kinase activity"/>
    <property type="evidence" value="ECO:0007669"/>
    <property type="project" value="InterPro"/>
</dbReference>
<dbReference type="Pfam" id="PF02518">
    <property type="entry name" value="HATPase_c"/>
    <property type="match status" value="1"/>
</dbReference>
<comment type="catalytic activity">
    <reaction evidence="1">
        <text>ATP + protein L-histidine = ADP + protein N-phospho-L-histidine.</text>
        <dbReference type="EC" id="2.7.13.3"/>
    </reaction>
</comment>
<dbReference type="PRINTS" id="PR00344">
    <property type="entry name" value="BCTRLSENSOR"/>
</dbReference>
<evidence type="ECO:0000256" key="6">
    <source>
        <dbReference type="ARBA" id="ARBA00022777"/>
    </source>
</evidence>
<dbReference type="InterPro" id="IPR004358">
    <property type="entry name" value="Sig_transdc_His_kin-like_C"/>
</dbReference>
<evidence type="ECO:0000256" key="2">
    <source>
        <dbReference type="ARBA" id="ARBA00004370"/>
    </source>
</evidence>
<dbReference type="CDD" id="cd00082">
    <property type="entry name" value="HisKA"/>
    <property type="match status" value="1"/>
</dbReference>
<dbReference type="RefSeq" id="WP_072907651.1">
    <property type="nucleotide sequence ID" value="NZ_FQZT01000004.1"/>
</dbReference>
<proteinExistence type="predicted"/>
<dbReference type="STRING" id="1122189.SAMN02745165_01623"/>
<evidence type="ECO:0000256" key="7">
    <source>
        <dbReference type="SAM" id="Phobius"/>
    </source>
</evidence>
<evidence type="ECO:0000313" key="11">
    <source>
        <dbReference type="Proteomes" id="UP000184171"/>
    </source>
</evidence>
<dbReference type="OrthoDB" id="9781147at2"/>
<dbReference type="Gene3D" id="6.10.340.10">
    <property type="match status" value="1"/>
</dbReference>
<dbReference type="InterPro" id="IPR003661">
    <property type="entry name" value="HisK_dim/P_dom"/>
</dbReference>
<dbReference type="PROSITE" id="PS50109">
    <property type="entry name" value="HIS_KIN"/>
    <property type="match status" value="1"/>
</dbReference>
<sequence>MFNSLISRIILLNVLLLIIGVGTFAMYHLQREQGHLIDVNRQNAELLLNTIERSIFHSMCTGNQANVQAILEKVGSSRELLAVQIFGPQGTILRSARPEELGTAINQRNFDLFQSGNLEGYFETEDGERAITKLLPIMSDGRCVECHGEKGGVIGVLNLDFSLLNMYDQLRTTSETFIVSTLVNLIALTAGIALIMTRLLRRPLRQISKGMAKVEAGDLSVRMPERANDEVGQLMSGFNSMVRNLENAQTELQQYHYQQMERADRLASIGEMAAGLAHEIKNPLAGIGGAIDVLADDYEKDDPRREVMSQIQKQISRLNRTVTDLLYFGKPGEPEFNYVDMNNLLKQTQLFISQHPEAKNINWIEELTRDLPLVWADQKQLQQVLLNLMINGLQAMSGGGVMTVQTEHVELEGRDWVKVDISDTGPGIPQDQLNKIFTPFFTSKTEGTGLGLPICRQLMVRNGGKLSVTSEQGKGACFTLLLPVAENQEAVELKQD</sequence>
<keyword evidence="6" id="KW-0418">Kinase</keyword>
<dbReference type="EC" id="2.7.13.3" evidence="3"/>
<dbReference type="SMART" id="SM00387">
    <property type="entry name" value="HATPase_c"/>
    <property type="match status" value="1"/>
</dbReference>
<keyword evidence="5" id="KW-0808">Transferase</keyword>
<feature type="domain" description="HAMP" evidence="9">
    <location>
        <begin position="198"/>
        <end position="250"/>
    </location>
</feature>